<keyword evidence="2" id="KW-0201">Cytochrome c-type biogenesis</keyword>
<dbReference type="CDD" id="cd02966">
    <property type="entry name" value="TlpA_like_family"/>
    <property type="match status" value="1"/>
</dbReference>
<gene>
    <name evidence="7" type="ORF">GFH32_09765</name>
</gene>
<comment type="subcellular location">
    <subcellularLocation>
        <location evidence="1">Cell envelope</location>
    </subcellularLocation>
</comment>
<dbReference type="InterPro" id="IPR050553">
    <property type="entry name" value="Thioredoxin_ResA/DsbE_sf"/>
</dbReference>
<dbReference type="Proteomes" id="UP000326921">
    <property type="component" value="Chromosome"/>
</dbReference>
<dbReference type="InterPro" id="IPR036249">
    <property type="entry name" value="Thioredoxin-like_sf"/>
</dbReference>
<evidence type="ECO:0000256" key="5">
    <source>
        <dbReference type="SAM" id="SignalP"/>
    </source>
</evidence>
<sequence length="508" mass="58564">MIRIKTVFLLCLFSIFLLCACSSGSNNWSESPKIVAGTSKLTGKIINADQLNKDSIIINLKVLYPITGEIMHFETLADSTGYFSFDFDVETDTAIVSLSSNVVPDKVLKVKAINGTTSHIEFSYIDSEIKRISIQPEMNKADMNLSHRLLVTMAEYRADRSHKSYYNQSPDEFLKLGKLVVSERTELFLEKETALSEEFRQLLRKELSLFIYSAHVFDYEQAMKLNYRNATRKDDVESVVFNKIDRSYYRFLKDFDLNDPQYLQAFSFPEFQGAILNNEVLAIPKIEEQDIPTWMTAVKAILADPLGFDKGPYYDVLAANAYGRQLNEEHKPLSETQKRNIEQYWKEGEIAKILLRKNKAVEEKIKVKSPTIINDISSVNKEQVMDTILAKYRDKVVLVDFWATWCSPCLVGIKQFESTKADYHNKDVVFVYLTNGSSPKKLWNEKIKTIGGEQYYLTEEQWMYVMNQFGFEAIPSYLLYNKNSVLTNKFTSFPGIIQLKDMIDKELK</sequence>
<dbReference type="RefSeq" id="WP_153511442.1">
    <property type="nucleotide sequence ID" value="NZ_CP045652.1"/>
</dbReference>
<reference evidence="7 8" key="1">
    <citation type="submission" date="2019-10" db="EMBL/GenBank/DDBJ databases">
        <authorList>
            <person name="Dong K."/>
        </authorList>
    </citation>
    <scope>NUCLEOTIDE SEQUENCE [LARGE SCALE GENOMIC DNA]</scope>
    <source>
        <strain evidence="8">dk4302</strain>
    </source>
</reference>
<keyword evidence="3" id="KW-1015">Disulfide bond</keyword>
<dbReference type="PROSITE" id="PS51352">
    <property type="entry name" value="THIOREDOXIN_2"/>
    <property type="match status" value="1"/>
</dbReference>
<dbReference type="SUPFAM" id="SSF52833">
    <property type="entry name" value="Thioredoxin-like"/>
    <property type="match status" value="1"/>
</dbReference>
<evidence type="ECO:0000259" key="6">
    <source>
        <dbReference type="PROSITE" id="PS51352"/>
    </source>
</evidence>
<dbReference type="AlphaFoldDB" id="A0A5Q0QAK1"/>
<evidence type="ECO:0000256" key="4">
    <source>
        <dbReference type="ARBA" id="ARBA00023284"/>
    </source>
</evidence>
<organism evidence="7 8">
    <name type="scientific">Sphingobacterium zhuxiongii</name>
    <dbReference type="NCBI Taxonomy" id="2662364"/>
    <lineage>
        <taxon>Bacteria</taxon>
        <taxon>Pseudomonadati</taxon>
        <taxon>Bacteroidota</taxon>
        <taxon>Sphingobacteriia</taxon>
        <taxon>Sphingobacteriales</taxon>
        <taxon>Sphingobacteriaceae</taxon>
        <taxon>Sphingobacterium</taxon>
    </lineage>
</organism>
<dbReference type="InterPro" id="IPR013766">
    <property type="entry name" value="Thioredoxin_domain"/>
</dbReference>
<keyword evidence="8" id="KW-1185">Reference proteome</keyword>
<feature type="domain" description="Thioredoxin" evidence="6">
    <location>
        <begin position="363"/>
        <end position="508"/>
    </location>
</feature>
<protein>
    <submittedName>
        <fullName evidence="7">Redoxin family protein</fullName>
    </submittedName>
</protein>
<keyword evidence="4" id="KW-0676">Redox-active center</keyword>
<keyword evidence="5" id="KW-0732">Signal</keyword>
<accession>A0A5Q0QAK1</accession>
<dbReference type="GO" id="GO:0030313">
    <property type="term" value="C:cell envelope"/>
    <property type="evidence" value="ECO:0007669"/>
    <property type="project" value="UniProtKB-SubCell"/>
</dbReference>
<proteinExistence type="predicted"/>
<dbReference type="GO" id="GO:0017004">
    <property type="term" value="P:cytochrome complex assembly"/>
    <property type="evidence" value="ECO:0007669"/>
    <property type="project" value="UniProtKB-KW"/>
</dbReference>
<dbReference type="PROSITE" id="PS51257">
    <property type="entry name" value="PROKAR_LIPOPROTEIN"/>
    <property type="match status" value="1"/>
</dbReference>
<dbReference type="GO" id="GO:0016491">
    <property type="term" value="F:oxidoreductase activity"/>
    <property type="evidence" value="ECO:0007669"/>
    <property type="project" value="InterPro"/>
</dbReference>
<evidence type="ECO:0000256" key="2">
    <source>
        <dbReference type="ARBA" id="ARBA00022748"/>
    </source>
</evidence>
<dbReference type="Pfam" id="PF08534">
    <property type="entry name" value="Redoxin"/>
    <property type="match status" value="1"/>
</dbReference>
<dbReference type="PANTHER" id="PTHR42852">
    <property type="entry name" value="THIOL:DISULFIDE INTERCHANGE PROTEIN DSBE"/>
    <property type="match status" value="1"/>
</dbReference>
<name>A0A5Q0QAK1_9SPHI</name>
<dbReference type="PANTHER" id="PTHR42852:SF6">
    <property type="entry name" value="THIOL:DISULFIDE INTERCHANGE PROTEIN DSBE"/>
    <property type="match status" value="1"/>
</dbReference>
<evidence type="ECO:0000313" key="8">
    <source>
        <dbReference type="Proteomes" id="UP000326921"/>
    </source>
</evidence>
<evidence type="ECO:0000256" key="1">
    <source>
        <dbReference type="ARBA" id="ARBA00004196"/>
    </source>
</evidence>
<evidence type="ECO:0000313" key="7">
    <source>
        <dbReference type="EMBL" id="QGA26593.1"/>
    </source>
</evidence>
<dbReference type="Gene3D" id="3.40.30.10">
    <property type="entry name" value="Glutaredoxin"/>
    <property type="match status" value="1"/>
</dbReference>
<feature type="signal peptide" evidence="5">
    <location>
        <begin position="1"/>
        <end position="20"/>
    </location>
</feature>
<dbReference type="EMBL" id="CP045652">
    <property type="protein sequence ID" value="QGA26593.1"/>
    <property type="molecule type" value="Genomic_DNA"/>
</dbReference>
<dbReference type="InterPro" id="IPR013740">
    <property type="entry name" value="Redoxin"/>
</dbReference>
<feature type="chain" id="PRO_5025047287" evidence="5">
    <location>
        <begin position="21"/>
        <end position="508"/>
    </location>
</feature>
<evidence type="ECO:0000256" key="3">
    <source>
        <dbReference type="ARBA" id="ARBA00023157"/>
    </source>
</evidence>
<dbReference type="KEGG" id="sphe:GFH32_09765"/>